<evidence type="ECO:0000256" key="2">
    <source>
        <dbReference type="ARBA" id="ARBA00022692"/>
    </source>
</evidence>
<organism evidence="6 7">
    <name type="scientific">Rhodocista pekingensis</name>
    <dbReference type="NCBI Taxonomy" id="201185"/>
    <lineage>
        <taxon>Bacteria</taxon>
        <taxon>Pseudomonadati</taxon>
        <taxon>Pseudomonadota</taxon>
        <taxon>Alphaproteobacteria</taxon>
        <taxon>Rhodospirillales</taxon>
        <taxon>Azospirillaceae</taxon>
        <taxon>Rhodocista</taxon>
    </lineage>
</organism>
<proteinExistence type="predicted"/>
<accession>A0ABW2KU12</accession>
<dbReference type="Proteomes" id="UP001596456">
    <property type="component" value="Unassembled WGS sequence"/>
</dbReference>
<comment type="caution">
    <text evidence="6">The sequence shown here is derived from an EMBL/GenBank/DDBJ whole genome shotgun (WGS) entry which is preliminary data.</text>
</comment>
<feature type="transmembrane region" description="Helical" evidence="5">
    <location>
        <begin position="80"/>
        <end position="99"/>
    </location>
</feature>
<evidence type="ECO:0000256" key="5">
    <source>
        <dbReference type="SAM" id="Phobius"/>
    </source>
</evidence>
<name>A0ABW2KU12_9PROT</name>
<keyword evidence="3 5" id="KW-1133">Transmembrane helix</keyword>
<dbReference type="Pfam" id="PF01124">
    <property type="entry name" value="MAPEG"/>
    <property type="match status" value="1"/>
</dbReference>
<keyword evidence="2 5" id="KW-0812">Transmembrane</keyword>
<sequence length="126" mass="13629">MEIAYWCVVAAALLPYLTVLPAKATGRYDNAAPRDWAEKQTGFRRRAVAAHLNGFEAFPLFAAAVIAADVQGMPQDAIDTLAVAWVVLRIGYVGCYFAGLATLRSIVWIAALAMALAILTMPAWLM</sequence>
<evidence type="ECO:0000256" key="4">
    <source>
        <dbReference type="ARBA" id="ARBA00023136"/>
    </source>
</evidence>
<dbReference type="EMBL" id="JBHTCM010000006">
    <property type="protein sequence ID" value="MFC7332524.1"/>
    <property type="molecule type" value="Genomic_DNA"/>
</dbReference>
<dbReference type="PANTHER" id="PTHR35371">
    <property type="entry name" value="INNER MEMBRANE PROTEIN"/>
    <property type="match status" value="1"/>
</dbReference>
<feature type="transmembrane region" description="Helical" evidence="5">
    <location>
        <begin position="105"/>
        <end position="125"/>
    </location>
</feature>
<keyword evidence="4 5" id="KW-0472">Membrane</keyword>
<feature type="transmembrane region" description="Helical" evidence="5">
    <location>
        <begin position="48"/>
        <end position="68"/>
    </location>
</feature>
<dbReference type="SUPFAM" id="SSF161084">
    <property type="entry name" value="MAPEG domain-like"/>
    <property type="match status" value="1"/>
</dbReference>
<dbReference type="Gene3D" id="1.20.120.550">
    <property type="entry name" value="Membrane associated eicosanoid/glutathione metabolism-like domain"/>
    <property type="match status" value="1"/>
</dbReference>
<dbReference type="PANTHER" id="PTHR35371:SF1">
    <property type="entry name" value="BLR7753 PROTEIN"/>
    <property type="match status" value="1"/>
</dbReference>
<evidence type="ECO:0000256" key="3">
    <source>
        <dbReference type="ARBA" id="ARBA00022989"/>
    </source>
</evidence>
<evidence type="ECO:0000313" key="6">
    <source>
        <dbReference type="EMBL" id="MFC7332524.1"/>
    </source>
</evidence>
<gene>
    <name evidence="6" type="ORF">ACFQPS_05065</name>
</gene>
<dbReference type="InterPro" id="IPR001129">
    <property type="entry name" value="Membr-assoc_MAPEG"/>
</dbReference>
<protein>
    <submittedName>
        <fullName evidence="6">MAPEG family protein</fullName>
    </submittedName>
</protein>
<dbReference type="InterPro" id="IPR023352">
    <property type="entry name" value="MAPEG-like_dom_sf"/>
</dbReference>
<evidence type="ECO:0000256" key="1">
    <source>
        <dbReference type="ARBA" id="ARBA00004370"/>
    </source>
</evidence>
<keyword evidence="7" id="KW-1185">Reference proteome</keyword>
<reference evidence="7" key="1">
    <citation type="journal article" date="2019" name="Int. J. Syst. Evol. Microbiol.">
        <title>The Global Catalogue of Microorganisms (GCM) 10K type strain sequencing project: providing services to taxonomists for standard genome sequencing and annotation.</title>
        <authorList>
            <consortium name="The Broad Institute Genomics Platform"/>
            <consortium name="The Broad Institute Genome Sequencing Center for Infectious Disease"/>
            <person name="Wu L."/>
            <person name="Ma J."/>
        </authorList>
    </citation>
    <scope>NUCLEOTIDE SEQUENCE [LARGE SCALE GENOMIC DNA]</scope>
    <source>
        <strain evidence="7">CGMCC 1.16275</strain>
    </source>
</reference>
<comment type="subcellular location">
    <subcellularLocation>
        <location evidence="1">Membrane</location>
    </subcellularLocation>
</comment>
<dbReference type="RefSeq" id="WP_377356987.1">
    <property type="nucleotide sequence ID" value="NZ_JBHTCM010000006.1"/>
</dbReference>
<evidence type="ECO:0000313" key="7">
    <source>
        <dbReference type="Proteomes" id="UP001596456"/>
    </source>
</evidence>